<keyword evidence="5 6" id="KW-0472">Membrane</keyword>
<feature type="transmembrane region" description="Helical" evidence="6">
    <location>
        <begin position="189"/>
        <end position="208"/>
    </location>
</feature>
<dbReference type="InterPro" id="IPR015414">
    <property type="entry name" value="TMEM64"/>
</dbReference>
<evidence type="ECO:0000313" key="8">
    <source>
        <dbReference type="EMBL" id="BDQ36668.1"/>
    </source>
</evidence>
<dbReference type="PANTHER" id="PTHR12677:SF59">
    <property type="entry name" value="GOLGI APPARATUS MEMBRANE PROTEIN TVP38-RELATED"/>
    <property type="match status" value="1"/>
</dbReference>
<evidence type="ECO:0000313" key="9">
    <source>
        <dbReference type="Proteomes" id="UP001317742"/>
    </source>
</evidence>
<protein>
    <recommendedName>
        <fullName evidence="6">TVP38/TMEM64 family membrane protein</fullName>
    </recommendedName>
</protein>
<evidence type="ECO:0000256" key="3">
    <source>
        <dbReference type="ARBA" id="ARBA00022692"/>
    </source>
</evidence>
<dbReference type="EMBL" id="AP026709">
    <property type="protein sequence ID" value="BDQ36668.1"/>
    <property type="molecule type" value="Genomic_DNA"/>
</dbReference>
<dbReference type="Pfam" id="PF09335">
    <property type="entry name" value="VTT_dom"/>
    <property type="match status" value="1"/>
</dbReference>
<evidence type="ECO:0000256" key="2">
    <source>
        <dbReference type="ARBA" id="ARBA00022475"/>
    </source>
</evidence>
<evidence type="ECO:0000256" key="4">
    <source>
        <dbReference type="ARBA" id="ARBA00022989"/>
    </source>
</evidence>
<dbReference type="RefSeq" id="WP_281762560.1">
    <property type="nucleotide sequence ID" value="NZ_AP026709.1"/>
</dbReference>
<name>A0ABM8AYS0_9BACT</name>
<gene>
    <name evidence="8" type="ORF">SYK_10280</name>
</gene>
<evidence type="ECO:0000256" key="6">
    <source>
        <dbReference type="RuleBase" id="RU366058"/>
    </source>
</evidence>
<evidence type="ECO:0000259" key="7">
    <source>
        <dbReference type="Pfam" id="PF09335"/>
    </source>
</evidence>
<proteinExistence type="inferred from homology"/>
<feature type="transmembrane region" description="Helical" evidence="6">
    <location>
        <begin position="70"/>
        <end position="100"/>
    </location>
</feature>
<keyword evidence="4 6" id="KW-1133">Transmembrane helix</keyword>
<keyword evidence="9" id="KW-1185">Reference proteome</keyword>
<comment type="caution">
    <text evidence="6">Lacks conserved residue(s) required for the propagation of feature annotation.</text>
</comment>
<keyword evidence="3 6" id="KW-0812">Transmembrane</keyword>
<comment type="subcellular location">
    <subcellularLocation>
        <location evidence="1 6">Cell membrane</location>
        <topology evidence="1 6">Multi-pass membrane protein</topology>
    </subcellularLocation>
</comment>
<feature type="transmembrane region" description="Helical" evidence="6">
    <location>
        <begin position="47"/>
        <end position="63"/>
    </location>
</feature>
<accession>A0ABM8AYS0</accession>
<evidence type="ECO:0000256" key="5">
    <source>
        <dbReference type="ARBA" id="ARBA00023136"/>
    </source>
</evidence>
<dbReference type="InterPro" id="IPR032816">
    <property type="entry name" value="VTT_dom"/>
</dbReference>
<dbReference type="Proteomes" id="UP001317742">
    <property type="component" value="Chromosome"/>
</dbReference>
<comment type="similarity">
    <text evidence="6">Belongs to the TVP38/TMEM64 family.</text>
</comment>
<feature type="transmembrane region" description="Helical" evidence="6">
    <location>
        <begin position="156"/>
        <end position="177"/>
    </location>
</feature>
<sequence>MKSLAKGLVMLAGLGLAVYLSRAVGLGDMLSNTQWFNDHVLGNGPLSIVIFLGVGAAFTAVGLPRQLVGFLGGFAFGAFSGTLLATVGSGLGCAIAALYARMGGRELVQRKLGHRIGKVNSFLQHEPFNTALAIRLFPLGSNLITNLAAGVSSIPLMPFILGSTLGYIPQNFIFALFGSGMNRESTMGVALSVGMSVVLFAVSGWLGIRVYNRYRKEAKSLVESED</sequence>
<reference evidence="8 9" key="1">
    <citation type="submission" date="2022-08" db="EMBL/GenBank/DDBJ databases">
        <title>Genome Sequence of the sulphate-reducing bacterium, Pseudodesulfovibrio sp. SYK.</title>
        <authorList>
            <person name="Kondo R."/>
            <person name="Kataoka T."/>
        </authorList>
    </citation>
    <scope>NUCLEOTIDE SEQUENCE [LARGE SCALE GENOMIC DNA]</scope>
    <source>
        <strain evidence="8 9">SYK</strain>
    </source>
</reference>
<keyword evidence="2 6" id="KW-1003">Cell membrane</keyword>
<evidence type="ECO:0000256" key="1">
    <source>
        <dbReference type="ARBA" id="ARBA00004651"/>
    </source>
</evidence>
<feature type="domain" description="VTT" evidence="7">
    <location>
        <begin position="64"/>
        <end position="179"/>
    </location>
</feature>
<dbReference type="PANTHER" id="PTHR12677">
    <property type="entry name" value="GOLGI APPARATUS MEMBRANE PROTEIN TVP38-RELATED"/>
    <property type="match status" value="1"/>
</dbReference>
<organism evidence="8 9">
    <name type="scientific">Pseudodesulfovibrio nedwellii</name>
    <dbReference type="NCBI Taxonomy" id="2973072"/>
    <lineage>
        <taxon>Bacteria</taxon>
        <taxon>Pseudomonadati</taxon>
        <taxon>Thermodesulfobacteriota</taxon>
        <taxon>Desulfovibrionia</taxon>
        <taxon>Desulfovibrionales</taxon>
        <taxon>Desulfovibrionaceae</taxon>
    </lineage>
</organism>